<reference evidence="2 3" key="1">
    <citation type="submission" date="2024-11" db="EMBL/GenBank/DDBJ databases">
        <authorList>
            <person name="Heng Y.C."/>
            <person name="Lim A.C.H."/>
            <person name="Lee J.K.Y."/>
            <person name="Kittelmann S."/>
        </authorList>
    </citation>
    <scope>NUCLEOTIDE SEQUENCE [LARGE SCALE GENOMIC DNA]</scope>
    <source>
        <strain evidence="2 3">WILCCON 0114</strain>
    </source>
</reference>
<keyword evidence="1" id="KW-0812">Transmembrane</keyword>
<dbReference type="EMBL" id="JBJIAA010000004">
    <property type="protein sequence ID" value="MFL0249901.1"/>
    <property type="molecule type" value="Genomic_DNA"/>
</dbReference>
<proteinExistence type="predicted"/>
<organism evidence="2 3">
    <name type="scientific">Clostridium neuense</name>
    <dbReference type="NCBI Taxonomy" id="1728934"/>
    <lineage>
        <taxon>Bacteria</taxon>
        <taxon>Bacillati</taxon>
        <taxon>Bacillota</taxon>
        <taxon>Clostridia</taxon>
        <taxon>Eubacteriales</taxon>
        <taxon>Clostridiaceae</taxon>
        <taxon>Clostridium</taxon>
    </lineage>
</organism>
<evidence type="ECO:0000313" key="3">
    <source>
        <dbReference type="Proteomes" id="UP001623592"/>
    </source>
</evidence>
<comment type="caution">
    <text evidence="2">The sequence shown here is derived from an EMBL/GenBank/DDBJ whole genome shotgun (WGS) entry which is preliminary data.</text>
</comment>
<keyword evidence="1" id="KW-0472">Membrane</keyword>
<keyword evidence="3" id="KW-1185">Reference proteome</keyword>
<protein>
    <submittedName>
        <fullName evidence="2">Uncharacterized protein</fullName>
    </submittedName>
</protein>
<evidence type="ECO:0000256" key="1">
    <source>
        <dbReference type="SAM" id="Phobius"/>
    </source>
</evidence>
<dbReference type="Proteomes" id="UP001623592">
    <property type="component" value="Unassembled WGS sequence"/>
</dbReference>
<sequence length="57" mass="6121">MSKSFKKKIQKNNIGLIVASVGAGVIIAVIIPVCGWIIAVGAGLIYLGWYLIEHCHN</sequence>
<dbReference type="RefSeq" id="WP_406786570.1">
    <property type="nucleotide sequence ID" value="NZ_JBJIAA010000004.1"/>
</dbReference>
<feature type="transmembrane region" description="Helical" evidence="1">
    <location>
        <begin position="12"/>
        <end position="30"/>
    </location>
</feature>
<accession>A0ABW8TC22</accession>
<name>A0ABW8TC22_9CLOT</name>
<keyword evidence="1" id="KW-1133">Transmembrane helix</keyword>
<feature type="transmembrane region" description="Helical" evidence="1">
    <location>
        <begin position="36"/>
        <end position="52"/>
    </location>
</feature>
<gene>
    <name evidence="2" type="ORF">ACJDT4_05655</name>
</gene>
<evidence type="ECO:0000313" key="2">
    <source>
        <dbReference type="EMBL" id="MFL0249901.1"/>
    </source>
</evidence>